<gene>
    <name evidence="3" type="ORF">BMI91_01100</name>
</gene>
<dbReference type="CDD" id="cd03801">
    <property type="entry name" value="GT4_PimA-like"/>
    <property type="match status" value="1"/>
</dbReference>
<dbReference type="EMBL" id="MPZV01000001">
    <property type="protein sequence ID" value="OOY25063.1"/>
    <property type="molecule type" value="Genomic_DNA"/>
</dbReference>
<comment type="caution">
    <text evidence="3">The sequence shown here is derived from an EMBL/GenBank/DDBJ whole genome shotgun (WGS) entry which is preliminary data.</text>
</comment>
<organism evidence="3 4">
    <name type="scientific">Thioclava sediminum</name>
    <dbReference type="NCBI Taxonomy" id="1915319"/>
    <lineage>
        <taxon>Bacteria</taxon>
        <taxon>Pseudomonadati</taxon>
        <taxon>Pseudomonadota</taxon>
        <taxon>Alphaproteobacteria</taxon>
        <taxon>Rhodobacterales</taxon>
        <taxon>Paracoccaceae</taxon>
        <taxon>Thioclava</taxon>
    </lineage>
</organism>
<dbReference type="Gene3D" id="3.40.50.2000">
    <property type="entry name" value="Glycogen Phosphorylase B"/>
    <property type="match status" value="2"/>
</dbReference>
<dbReference type="RefSeq" id="WP_078603702.1">
    <property type="nucleotide sequence ID" value="NZ_MPZV01000001.1"/>
</dbReference>
<feature type="domain" description="Glycosyl transferase family 1" evidence="1">
    <location>
        <begin position="213"/>
        <end position="372"/>
    </location>
</feature>
<dbReference type="InterPro" id="IPR028098">
    <property type="entry name" value="Glyco_trans_4-like_N"/>
</dbReference>
<evidence type="ECO:0000313" key="3">
    <source>
        <dbReference type="EMBL" id="OOY25063.1"/>
    </source>
</evidence>
<evidence type="ECO:0008006" key="5">
    <source>
        <dbReference type="Google" id="ProtNLM"/>
    </source>
</evidence>
<dbReference type="InterPro" id="IPR050194">
    <property type="entry name" value="Glycosyltransferase_grp1"/>
</dbReference>
<dbReference type="Pfam" id="PF13439">
    <property type="entry name" value="Glyco_transf_4"/>
    <property type="match status" value="1"/>
</dbReference>
<evidence type="ECO:0000313" key="4">
    <source>
        <dbReference type="Proteomes" id="UP000190787"/>
    </source>
</evidence>
<proteinExistence type="predicted"/>
<dbReference type="InterPro" id="IPR001296">
    <property type="entry name" value="Glyco_trans_1"/>
</dbReference>
<evidence type="ECO:0000259" key="1">
    <source>
        <dbReference type="Pfam" id="PF00534"/>
    </source>
</evidence>
<reference evidence="3 4" key="1">
    <citation type="submission" date="2016-11" db="EMBL/GenBank/DDBJ databases">
        <title>A multilocus sequence analysis scheme for characterization of bacteria in the genus Thioclava.</title>
        <authorList>
            <person name="Liu Y."/>
            <person name="Shao Z."/>
        </authorList>
    </citation>
    <scope>NUCLEOTIDE SEQUENCE [LARGE SCALE GENOMIC DNA]</scope>
    <source>
        <strain evidence="3 4">TAW-CT134</strain>
    </source>
</reference>
<keyword evidence="4" id="KW-1185">Reference proteome</keyword>
<name>A0ABX3MZD0_9RHOB</name>
<accession>A0ABX3MZD0</accession>
<protein>
    <recommendedName>
        <fullName evidence="5">Glycosyltransferase involved in cell wall biosynthesis</fullName>
    </recommendedName>
</protein>
<dbReference type="PANTHER" id="PTHR45947">
    <property type="entry name" value="SULFOQUINOVOSYL TRANSFERASE SQD2"/>
    <property type="match status" value="1"/>
</dbReference>
<dbReference type="Proteomes" id="UP000190787">
    <property type="component" value="Unassembled WGS sequence"/>
</dbReference>
<dbReference type="PANTHER" id="PTHR45947:SF3">
    <property type="entry name" value="SULFOQUINOVOSYL TRANSFERASE SQD2"/>
    <property type="match status" value="1"/>
</dbReference>
<dbReference type="Pfam" id="PF00534">
    <property type="entry name" value="Glycos_transf_1"/>
    <property type="match status" value="1"/>
</dbReference>
<feature type="domain" description="Glycosyltransferase subfamily 4-like N-terminal" evidence="2">
    <location>
        <begin position="27"/>
        <end position="205"/>
    </location>
</feature>
<evidence type="ECO:0000259" key="2">
    <source>
        <dbReference type="Pfam" id="PF13439"/>
    </source>
</evidence>
<dbReference type="SUPFAM" id="SSF53756">
    <property type="entry name" value="UDP-Glycosyltransferase/glycogen phosphorylase"/>
    <property type="match status" value="1"/>
</dbReference>
<sequence>MIISGASLDILMLTPWFPNRPDGWPSRFVADSARALARQGHRVRVGVLRGLTPAGTARLASPEHRGEIEAARFPEIEEIRLARYPTLPGGLMRKLTNRTLDRALTALAGEMIAARRPDVIVVQTETLAPAAQALAARMGLPVVGVLHGENSNWRYLWTNGQAERFRDALGGLDRLIVVGEPLRRFAIDLSGRADHIEVVWNGVDPTPDRPAPQQPDEAPLRLVSVANLHPAKGLNLLIAALGRLARGGDAPWHLTIIGDGPERANLAAQIARQGLGDRITLAGQKPHEDVLATLGKSDIFVLPSWREAFGIVYLEAMAAGALCIGVEGQGPAQFMRNGETGYLVAPRSVGALVEALRPLLTGPRNAWREIARSGTRFARDHASWDAHARALSEVLHVACARTAPYPQEARLVG</sequence>